<evidence type="ECO:0000313" key="1">
    <source>
        <dbReference type="EMBL" id="CEL03641.1"/>
    </source>
</evidence>
<dbReference type="OrthoDB" id="686384at2759"/>
<sequence>MSSQSLPVPSSTTKKFYATNSPWEGVYGHYRAIRVGQQIYVSGTTAADPASPPEAPRVLCPGDARGQTRATLKEVIKAIQTLGGRGAESIVRTQLFIQRHEDAPEVMAGFTDVLGRQHGGDIGSTAILLVVSNFSDPEMLVEIMVDAIADAEAQ</sequence>
<gene>
    <name evidence="1" type="ORF">ASPCAL04792</name>
</gene>
<evidence type="ECO:0008006" key="3">
    <source>
        <dbReference type="Google" id="ProtNLM"/>
    </source>
</evidence>
<dbReference type="PANTHER" id="PTHR43857">
    <property type="entry name" value="BLR7761 PROTEIN"/>
    <property type="match status" value="1"/>
</dbReference>
<organism evidence="1 2">
    <name type="scientific">Aspergillus calidoustus</name>
    <dbReference type="NCBI Taxonomy" id="454130"/>
    <lineage>
        <taxon>Eukaryota</taxon>
        <taxon>Fungi</taxon>
        <taxon>Dikarya</taxon>
        <taxon>Ascomycota</taxon>
        <taxon>Pezizomycotina</taxon>
        <taxon>Eurotiomycetes</taxon>
        <taxon>Eurotiomycetidae</taxon>
        <taxon>Eurotiales</taxon>
        <taxon>Aspergillaceae</taxon>
        <taxon>Aspergillus</taxon>
        <taxon>Aspergillus subgen. Nidulantes</taxon>
    </lineage>
</organism>
<evidence type="ECO:0000313" key="2">
    <source>
        <dbReference type="Proteomes" id="UP000054771"/>
    </source>
</evidence>
<name>A0A0U5C696_ASPCI</name>
<keyword evidence="2" id="KW-1185">Reference proteome</keyword>
<accession>A0A0U5C696</accession>
<dbReference type="STRING" id="454130.A0A0U5C696"/>
<dbReference type="EMBL" id="CDMC01000003">
    <property type="protein sequence ID" value="CEL03641.1"/>
    <property type="molecule type" value="Genomic_DNA"/>
</dbReference>
<proteinExistence type="predicted"/>
<dbReference type="Pfam" id="PF01042">
    <property type="entry name" value="Ribonuc_L-PSP"/>
    <property type="match status" value="1"/>
</dbReference>
<dbReference type="AlphaFoldDB" id="A0A0U5C696"/>
<dbReference type="InterPro" id="IPR006175">
    <property type="entry name" value="YjgF/YER057c/UK114"/>
</dbReference>
<reference evidence="2" key="1">
    <citation type="journal article" date="2016" name="Genome Announc.">
        <title>Draft genome sequences of fungus Aspergillus calidoustus.</title>
        <authorList>
            <person name="Horn F."/>
            <person name="Linde J."/>
            <person name="Mattern D.J."/>
            <person name="Walther G."/>
            <person name="Guthke R."/>
            <person name="Scherlach K."/>
            <person name="Martin K."/>
            <person name="Brakhage A.A."/>
            <person name="Petzke L."/>
            <person name="Valiante V."/>
        </authorList>
    </citation>
    <scope>NUCLEOTIDE SEQUENCE [LARGE SCALE GENOMIC DNA]</scope>
    <source>
        <strain evidence="2">SF006504</strain>
    </source>
</reference>
<dbReference type="SUPFAM" id="SSF55298">
    <property type="entry name" value="YjgF-like"/>
    <property type="match status" value="1"/>
</dbReference>
<dbReference type="Proteomes" id="UP000054771">
    <property type="component" value="Unassembled WGS sequence"/>
</dbReference>
<dbReference type="Gene3D" id="3.30.1330.40">
    <property type="entry name" value="RutC-like"/>
    <property type="match status" value="1"/>
</dbReference>
<protein>
    <recommendedName>
        <fullName evidence="3">YjgH family protein</fullName>
    </recommendedName>
</protein>
<dbReference type="InterPro" id="IPR035959">
    <property type="entry name" value="RutC-like_sf"/>
</dbReference>
<dbReference type="PANTHER" id="PTHR43857:SF1">
    <property type="entry name" value="YJGH FAMILY PROTEIN"/>
    <property type="match status" value="1"/>
</dbReference>
<dbReference type="OMA" id="HYRAIRV"/>